<protein>
    <submittedName>
        <fullName evidence="1">Uncharacterized protein</fullName>
    </submittedName>
</protein>
<organism evidence="1 2">
    <name type="scientific">Choristoneura fumiferana</name>
    <name type="common">Spruce budworm moth</name>
    <name type="synonym">Archips fumiferana</name>
    <dbReference type="NCBI Taxonomy" id="7141"/>
    <lineage>
        <taxon>Eukaryota</taxon>
        <taxon>Metazoa</taxon>
        <taxon>Ecdysozoa</taxon>
        <taxon>Arthropoda</taxon>
        <taxon>Hexapoda</taxon>
        <taxon>Insecta</taxon>
        <taxon>Pterygota</taxon>
        <taxon>Neoptera</taxon>
        <taxon>Endopterygota</taxon>
        <taxon>Lepidoptera</taxon>
        <taxon>Glossata</taxon>
        <taxon>Ditrysia</taxon>
        <taxon>Tortricoidea</taxon>
        <taxon>Tortricidae</taxon>
        <taxon>Tortricinae</taxon>
        <taxon>Choristoneura</taxon>
    </lineage>
</organism>
<evidence type="ECO:0000313" key="1">
    <source>
        <dbReference type="EMBL" id="KAI8431406.1"/>
    </source>
</evidence>
<sequence length="1545" mass="173719">PSSTDEPGPSKRKRDDKVNNGASTSKDEPEQDKEALPKHHVLYEPVEEEDHIGSQEDHIGSQMKSLNRPASASSCASRATTTTEYSRDCPSAARSFPSYSERRVQPSVERARRPLPPRPSGDIMPSKTSVPLKVWLITSASCFAVCAVLVLATVVVTRWGYQPQVYETPEPVYSQPIQHPKALPTTTEVIPTTTESSSEELENDIQFPILEKLSIFKNIVAKRDKKKDFSLLSKPQMHPMHDVALHVERKIEKKDHAKLPEHEVAKDKKVIPDFKPTLPDVFINNQDVKLPDGYVAVLKKNDHDFYEEYYNDENLYDDYMQSNTMTSYLIEKVQELHDWITADPDFEIAGNHSKKKSNNDFGQLLKALNNSLIEGNVNIVMNKLKDIYFGDNYTSGNHSRKIILSNSTDLLSFGILTLDVMILHNIQLMAWENQEGVRNKMLKDPDVFAFNALFLDPSKVESKQNEVYNTAAFSKRQNIRAESVDDFDIGKNLLENVLEIGMSTARAAIHLGRAYKNTNTIAPPILAPMAAIESAVANTSCILHLSLQAAAVVSPAGSSPACVTATSAATVMPDSVRSDDRMPPLICELCVDKEPPVPSPAESRASSVSSRSSRTARRAPTPPRPIMLGNKKVAEKEQEKGTESNDFIKAEPSPPRYKPGPKSRQAPREDPKSRTAPKEDPKSRLAPREDPKSRTAPKEDPKSRLALRDPKSLQGAKEDPKSRQAPKEDPKIPVPLKILKSKSKLNVVSTPPKVSQACNPCGKWFVTTEEAATHHRYHRAATFPHISNGLCMPYDLIPDVKCERCWKTFITSTLMDAHRCQGVDGRPGGKTKSRQMLKDDPKSRQAPKEDPKSRLNHGLDKNYLYPYIRFKSVKPKPLRRILAARGPIRDKPERDRYTHWDSDDSDSNSIIKTVDSLSTLCLKKIFSKNMLGKVPRKKRKEEIDAFDSVNDFSIDSDINNIISSLNDDLNNDCVRRNRKDSLIAIAINDIIGVPNFVPNFKLGNDNVARSSNDVHINDKNESNSNVIAGNESLNEIDKLKDLNDVEIENEGTDTVVSASDISTELHLIESESRDNTRNEAVCERMGDNMETNDTETKNDLDDKNKDENVEINNDEIRNFTSVDGKNNDDHFKDCNETNVQNNHLSTEEDYKYAELNHSENNIDDLDNQDKSDNMQQSSNNGNAITNNDSEVSNDNLGTKNRYENTDINYDLETQNSKHENQNINDLDNSHKSDNVQQNSNNDNVVTNNDSEISNENLESKNNHENIVMNDDLATQNNKHENVNPDHSKILNDNLSIDDDPVINNSETQNENDVQQNSETDTQNDNFNISHKDIKNDDINSHLDNLNEDLNAVNLNSETNTHSDCINSNVDTKYNENTQLHRIEDETKNWDVSKNVLEEPSFEAQNSPEKELQNSAVNGITTSDNFGESIKETKKITNESPIKHSIENLIGDTDKNPDKYIDEVISSIEDIINKNSRNEDTNDHLTNGEHSNQMDDRMLMDALDTHIGEGKEKTDNEKITLDDLLPKNNTPMELDDISDDDFNFDA</sequence>
<reference evidence="1 2" key="1">
    <citation type="journal article" date="2022" name="Genome Biol. Evol.">
        <title>The Spruce Budworm Genome: Reconstructing the Evolutionary History of Antifreeze Proteins.</title>
        <authorList>
            <person name="Beliveau C."/>
            <person name="Gagne P."/>
            <person name="Picq S."/>
            <person name="Vernygora O."/>
            <person name="Keeling C.I."/>
            <person name="Pinkney K."/>
            <person name="Doucet D."/>
            <person name="Wen F."/>
            <person name="Johnston J.S."/>
            <person name="Maaroufi H."/>
            <person name="Boyle B."/>
            <person name="Laroche J."/>
            <person name="Dewar K."/>
            <person name="Juretic N."/>
            <person name="Blackburn G."/>
            <person name="Nisole A."/>
            <person name="Brunet B."/>
            <person name="Brandao M."/>
            <person name="Lumley L."/>
            <person name="Duan J."/>
            <person name="Quan G."/>
            <person name="Lucarotti C.J."/>
            <person name="Roe A.D."/>
            <person name="Sperling F.A.H."/>
            <person name="Levesque R.C."/>
            <person name="Cusson M."/>
        </authorList>
    </citation>
    <scope>NUCLEOTIDE SEQUENCE [LARGE SCALE GENOMIC DNA]</scope>
    <source>
        <strain evidence="1">Glfc:IPQL:Cfum</strain>
    </source>
</reference>
<gene>
    <name evidence="1" type="ORF">MSG28_015930</name>
</gene>
<dbReference type="Proteomes" id="UP001064048">
    <property type="component" value="Chromosome 30"/>
</dbReference>
<name>A0ACC0K4T7_CHOFU</name>
<proteinExistence type="predicted"/>
<keyword evidence="2" id="KW-1185">Reference proteome</keyword>
<feature type="non-terminal residue" evidence="1">
    <location>
        <position position="1"/>
    </location>
</feature>
<dbReference type="EMBL" id="CM046130">
    <property type="protein sequence ID" value="KAI8431406.1"/>
    <property type="molecule type" value="Genomic_DNA"/>
</dbReference>
<comment type="caution">
    <text evidence="1">The sequence shown here is derived from an EMBL/GenBank/DDBJ whole genome shotgun (WGS) entry which is preliminary data.</text>
</comment>
<accession>A0ACC0K4T7</accession>
<evidence type="ECO:0000313" key="2">
    <source>
        <dbReference type="Proteomes" id="UP001064048"/>
    </source>
</evidence>